<dbReference type="OrthoDB" id="9908477at2"/>
<sequence>MRSLNNQTVGEAIGHEMILAVLFASQDKIDSAALTEISQSLIHSNLLDAIEFLDPEEKQEVLDSAQNAVERVKNLAAAIRASASKQAD</sequence>
<reference evidence="1 2" key="1">
    <citation type="submission" date="2018-03" db="EMBL/GenBank/DDBJ databases">
        <title>Comparative genomics illustrates the genes involved in a hyperalkaliphilic mechanisms of Serpentinomonas isolated from highly-alkaline calcium-rich serpentinized springs.</title>
        <authorList>
            <person name="Suzuki S."/>
            <person name="Ishii S."/>
            <person name="Walworth N."/>
            <person name="Bird L."/>
            <person name="Kuenen J.G."/>
            <person name="Nealson K.H."/>
        </authorList>
    </citation>
    <scope>NUCLEOTIDE SEQUENCE [LARGE SCALE GENOMIC DNA]</scope>
    <source>
        <strain evidence="1 2">83</strain>
    </source>
</reference>
<evidence type="ECO:0000313" key="1">
    <source>
        <dbReference type="EMBL" id="PRD70134.1"/>
    </source>
</evidence>
<organism evidence="1 2">
    <name type="scientific">Malikia spinosa</name>
    <dbReference type="NCBI Taxonomy" id="86180"/>
    <lineage>
        <taxon>Bacteria</taxon>
        <taxon>Pseudomonadati</taxon>
        <taxon>Pseudomonadota</taxon>
        <taxon>Betaproteobacteria</taxon>
        <taxon>Burkholderiales</taxon>
        <taxon>Comamonadaceae</taxon>
        <taxon>Malikia</taxon>
    </lineage>
</organism>
<dbReference type="EMBL" id="PVLR01000007">
    <property type="protein sequence ID" value="PRD70134.1"/>
    <property type="molecule type" value="Genomic_DNA"/>
</dbReference>
<keyword evidence="2" id="KW-1185">Reference proteome</keyword>
<dbReference type="AlphaFoldDB" id="A0A2S9KI79"/>
<gene>
    <name evidence="1" type="ORF">C6P61_03120</name>
</gene>
<proteinExistence type="predicted"/>
<name>A0A2S9KI79_9BURK</name>
<evidence type="ECO:0000313" key="2">
    <source>
        <dbReference type="Proteomes" id="UP000238326"/>
    </source>
</evidence>
<protein>
    <submittedName>
        <fullName evidence="1">Uncharacterized protein</fullName>
    </submittedName>
</protein>
<comment type="caution">
    <text evidence="1">The sequence shown here is derived from an EMBL/GenBank/DDBJ whole genome shotgun (WGS) entry which is preliminary data.</text>
</comment>
<accession>A0A2S9KI79</accession>
<dbReference type="RefSeq" id="WP_105728463.1">
    <property type="nucleotide sequence ID" value="NZ_DAIPCI010000002.1"/>
</dbReference>
<dbReference type="Proteomes" id="UP000238326">
    <property type="component" value="Unassembled WGS sequence"/>
</dbReference>